<comment type="caution">
    <text evidence="14">The sequence shown here is derived from an EMBL/GenBank/DDBJ whole genome shotgun (WGS) entry which is preliminary data.</text>
</comment>
<evidence type="ECO:0000256" key="3">
    <source>
        <dbReference type="ARBA" id="ARBA00011071"/>
    </source>
</evidence>
<evidence type="ECO:0000256" key="11">
    <source>
        <dbReference type="RuleBase" id="RU365064"/>
    </source>
</evidence>
<organism evidence="14 15">
    <name type="scientific">Haematococcus lacustris</name>
    <name type="common">Green alga</name>
    <name type="synonym">Haematococcus pluvialis</name>
    <dbReference type="NCBI Taxonomy" id="44745"/>
    <lineage>
        <taxon>Eukaryota</taxon>
        <taxon>Viridiplantae</taxon>
        <taxon>Chlorophyta</taxon>
        <taxon>core chlorophytes</taxon>
        <taxon>Chlorophyceae</taxon>
        <taxon>CS clade</taxon>
        <taxon>Chlamydomonadales</taxon>
        <taxon>Haematococcaceae</taxon>
        <taxon>Haematococcus</taxon>
    </lineage>
</organism>
<feature type="region of interest" description="Disordered" evidence="12">
    <location>
        <begin position="107"/>
        <end position="137"/>
    </location>
</feature>
<feature type="chain" id="PRO_5025486445" description="GPI mannosyltransferase 1" evidence="13">
    <location>
        <begin position="25"/>
        <end position="230"/>
    </location>
</feature>
<keyword evidence="6 11" id="KW-0808">Transferase</keyword>
<comment type="subcellular location">
    <subcellularLocation>
        <location evidence="1 11">Endoplasmic reticulum membrane</location>
        <topology evidence="1 11">Multi-pass membrane protein</topology>
    </subcellularLocation>
</comment>
<dbReference type="Proteomes" id="UP000485058">
    <property type="component" value="Unassembled WGS sequence"/>
</dbReference>
<dbReference type="PANTHER" id="PTHR12886:SF0">
    <property type="entry name" value="GPI MANNOSYLTRANSFERASE 1"/>
    <property type="match status" value="1"/>
</dbReference>
<protein>
    <recommendedName>
        <fullName evidence="11">GPI mannosyltransferase 1</fullName>
        <ecNumber evidence="11">2.4.1.-</ecNumber>
    </recommendedName>
    <alternativeName>
        <fullName evidence="11">GPI mannosyltransferase I</fullName>
    </alternativeName>
</protein>
<keyword evidence="15" id="KW-1185">Reference proteome</keyword>
<feature type="signal peptide" evidence="13">
    <location>
        <begin position="1"/>
        <end position="24"/>
    </location>
</feature>
<evidence type="ECO:0000256" key="7">
    <source>
        <dbReference type="ARBA" id="ARBA00022692"/>
    </source>
</evidence>
<evidence type="ECO:0000256" key="4">
    <source>
        <dbReference type="ARBA" id="ARBA00022502"/>
    </source>
</evidence>
<dbReference type="GO" id="GO:0005789">
    <property type="term" value="C:endoplasmic reticulum membrane"/>
    <property type="evidence" value="ECO:0007669"/>
    <property type="project" value="UniProtKB-SubCell"/>
</dbReference>
<dbReference type="AlphaFoldDB" id="A0A699YF21"/>
<dbReference type="GO" id="GO:0051751">
    <property type="term" value="F:alpha-1,4-mannosyltransferase activity"/>
    <property type="evidence" value="ECO:0007669"/>
    <property type="project" value="InterPro"/>
</dbReference>
<reference evidence="14 15" key="1">
    <citation type="submission" date="2020-02" db="EMBL/GenBank/DDBJ databases">
        <title>Draft genome sequence of Haematococcus lacustris strain NIES-144.</title>
        <authorList>
            <person name="Morimoto D."/>
            <person name="Nakagawa S."/>
            <person name="Yoshida T."/>
            <person name="Sawayama S."/>
        </authorList>
    </citation>
    <scope>NUCLEOTIDE SEQUENCE [LARGE SCALE GENOMIC DNA]</scope>
    <source>
        <strain evidence="14 15">NIES-144</strain>
    </source>
</reference>
<evidence type="ECO:0000256" key="1">
    <source>
        <dbReference type="ARBA" id="ARBA00004477"/>
    </source>
</evidence>
<comment type="pathway">
    <text evidence="2 11">Glycolipid biosynthesis; glycosylphosphatidylinositol-anchor biosynthesis.</text>
</comment>
<dbReference type="UniPathway" id="UPA00196"/>
<evidence type="ECO:0000256" key="13">
    <source>
        <dbReference type="SAM" id="SignalP"/>
    </source>
</evidence>
<evidence type="ECO:0000256" key="6">
    <source>
        <dbReference type="ARBA" id="ARBA00022679"/>
    </source>
</evidence>
<dbReference type="PANTHER" id="PTHR12886">
    <property type="entry name" value="PIG-M MANNOSYLTRANSFERASE"/>
    <property type="match status" value="1"/>
</dbReference>
<evidence type="ECO:0000256" key="10">
    <source>
        <dbReference type="ARBA" id="ARBA00023136"/>
    </source>
</evidence>
<comment type="function">
    <text evidence="11">Catalytic subunit of the glycosylphosphatidylinositol-mannosyltransferase I complex which catalyzes the transfer of the first mannose, via an alpha-1,4 bond from a dolichol-phosphate-mannose (Dol-P-Man) to the glucosaminyl acyl phosphatidylinositol (GlcN-(acyl)PI) intermediate to generate alpha-D-Man-(1-&gt;4)-alpha-D-GlcN-(1-&gt;6)-(1-radyl,2-acyl-sn-glycero-3-phospho)-2-acyl-inositol and participates in the sixth step of the glycosylphosphatidylinositol-anchor biosynthesis.</text>
</comment>
<evidence type="ECO:0000313" key="15">
    <source>
        <dbReference type="Proteomes" id="UP000485058"/>
    </source>
</evidence>
<dbReference type="Pfam" id="PF05007">
    <property type="entry name" value="Mannosyl_trans"/>
    <property type="match status" value="2"/>
</dbReference>
<feature type="transmembrane region" description="Helical" evidence="11">
    <location>
        <begin position="34"/>
        <end position="60"/>
    </location>
</feature>
<accession>A0A699YF21</accession>
<keyword evidence="4 11" id="KW-0337">GPI-anchor biosynthesis</keyword>
<feature type="compositionally biased region" description="Polar residues" evidence="12">
    <location>
        <begin position="109"/>
        <end position="123"/>
    </location>
</feature>
<evidence type="ECO:0000256" key="8">
    <source>
        <dbReference type="ARBA" id="ARBA00022824"/>
    </source>
</evidence>
<evidence type="ECO:0000256" key="2">
    <source>
        <dbReference type="ARBA" id="ARBA00004687"/>
    </source>
</evidence>
<dbReference type="GO" id="GO:1990529">
    <property type="term" value="C:glycosylphosphatidylinositol-mannosyltransferase I complex"/>
    <property type="evidence" value="ECO:0007669"/>
    <property type="project" value="TreeGrafter"/>
</dbReference>
<keyword evidence="10 11" id="KW-0472">Membrane</keyword>
<dbReference type="EMBL" id="BLLF01000126">
    <property type="protein sequence ID" value="GFH07935.1"/>
    <property type="molecule type" value="Genomic_DNA"/>
</dbReference>
<proteinExistence type="inferred from homology"/>
<sequence length="230" mass="25612">MIMIYSPLLAWLLVPNVLLTPLWGKPLRQREAVLLSVVLHGTLFGLMSGACFLLLGWLCWRAYGQAFLDQAFLHHLSRQDHRHNFSIYFYDIYLSYAAHPPPSPGTCLQPGTCSQPWGSSQQPGHPEDPAAHPPDSPLAALPPDLAAQLPPSLQWVVALAMLLLSPRLLAFLPQVLALAVLSWRLHEELPLCWLAQTLAFVALNKLLLSHYSLYSGQEQELVVMWAKLGS</sequence>
<dbReference type="EC" id="2.4.1.-" evidence="11"/>
<keyword evidence="13" id="KW-0732">Signal</keyword>
<keyword evidence="9 11" id="KW-1133">Transmembrane helix</keyword>
<dbReference type="GO" id="GO:0006506">
    <property type="term" value="P:GPI anchor biosynthetic process"/>
    <property type="evidence" value="ECO:0007669"/>
    <property type="project" value="UniProtKB-UniPathway"/>
</dbReference>
<evidence type="ECO:0000256" key="12">
    <source>
        <dbReference type="SAM" id="MobiDB-lite"/>
    </source>
</evidence>
<keyword evidence="8 11" id="KW-0256">Endoplasmic reticulum</keyword>
<dbReference type="InterPro" id="IPR007704">
    <property type="entry name" value="PIG-M"/>
</dbReference>
<dbReference type="GO" id="GO:0004376">
    <property type="term" value="F:GPI mannosyltransferase activity"/>
    <property type="evidence" value="ECO:0007669"/>
    <property type="project" value="InterPro"/>
</dbReference>
<name>A0A699YF21_HAELA</name>
<keyword evidence="5 11" id="KW-0328">Glycosyltransferase</keyword>
<comment type="caution">
    <text evidence="11">Lacks conserved residue(s) required for the propagation of feature annotation.</text>
</comment>
<comment type="similarity">
    <text evidence="3 11">Belongs to the PIGM family.</text>
</comment>
<evidence type="ECO:0000256" key="9">
    <source>
        <dbReference type="ARBA" id="ARBA00022989"/>
    </source>
</evidence>
<evidence type="ECO:0000256" key="5">
    <source>
        <dbReference type="ARBA" id="ARBA00022676"/>
    </source>
</evidence>
<keyword evidence="7 11" id="KW-0812">Transmembrane</keyword>
<gene>
    <name evidence="14" type="ORF">HaLaN_02819</name>
</gene>
<evidence type="ECO:0000313" key="14">
    <source>
        <dbReference type="EMBL" id="GFH07935.1"/>
    </source>
</evidence>